<evidence type="ECO:0000256" key="11">
    <source>
        <dbReference type="PROSITE-ProRule" id="PRU00239"/>
    </source>
</evidence>
<dbReference type="SMART" id="SM00230">
    <property type="entry name" value="CysPc"/>
    <property type="match status" value="1"/>
</dbReference>
<dbReference type="Pfam" id="PF00648">
    <property type="entry name" value="Peptidase_C2"/>
    <property type="match status" value="1"/>
</dbReference>
<organism evidence="15 16">
    <name type="scientific">Globodera rostochiensis</name>
    <name type="common">Golden nematode worm</name>
    <name type="synonym">Heterodera rostochiensis</name>
    <dbReference type="NCBI Taxonomy" id="31243"/>
    <lineage>
        <taxon>Eukaryota</taxon>
        <taxon>Metazoa</taxon>
        <taxon>Ecdysozoa</taxon>
        <taxon>Nematoda</taxon>
        <taxon>Chromadorea</taxon>
        <taxon>Rhabditida</taxon>
        <taxon>Tylenchina</taxon>
        <taxon>Tylenchomorpha</taxon>
        <taxon>Tylenchoidea</taxon>
        <taxon>Heteroderidae</taxon>
        <taxon>Heteroderinae</taxon>
        <taxon>Globodera</taxon>
    </lineage>
</organism>
<dbReference type="FunFam" id="3.90.70.10:FF:000010">
    <property type="entry name" value="Calpain 15"/>
    <property type="match status" value="1"/>
</dbReference>
<evidence type="ECO:0000256" key="12">
    <source>
        <dbReference type="PROSITE-ProRule" id="PRU00322"/>
    </source>
</evidence>
<reference evidence="16" key="1">
    <citation type="submission" date="2022-11" db="UniProtKB">
        <authorList>
            <consortium name="WormBaseParasite"/>
        </authorList>
    </citation>
    <scope>IDENTIFICATION</scope>
</reference>
<evidence type="ECO:0000256" key="4">
    <source>
        <dbReference type="ARBA" id="ARBA00022723"/>
    </source>
</evidence>
<dbReference type="PROSITE" id="PS50199">
    <property type="entry name" value="ZF_RANBP2_2"/>
    <property type="match status" value="2"/>
</dbReference>
<accession>A0A914HWY7</accession>
<keyword evidence="5" id="KW-0677">Repeat</keyword>
<evidence type="ECO:0000259" key="14">
    <source>
        <dbReference type="PROSITE" id="PS50203"/>
    </source>
</evidence>
<sequence length="787" mass="88996">MHTITKNWSCQRCTLINRINETKCRACQFECPSISGRSGFLQKIKFPRISLNSALERVDNAIDFVASAIVPKNGQNVQFYQPPAFLRGHPQPRADPAFSTANPAFWVLPMVTLPQPKLATWACPNCAQLNPASVKKCSWCETDRVTDVTISYWCCSNQRCALRQPFPPSDLKCPLCRTKTSALKSGCSKSMPQLSRPQTNVLNPSDYGPVEECQILTHTSTYRDILRFCENNRQGFVDDSFPHSNRSIGTLSQLERRDLSIVWLRPEQIVTRDNRLSRWSVFNDPQPTDIEQGLLGNCWLLSALAVISERPDILEKLFITKEYTHHGVYEVRLCIDGIWQHILVDDFFPCQKRSRQMVFAVGRKNQLWVSLIEKALAKTYGNYAILKAGRTVEGLSTLTGSPTLSIDLEYVDLDRDSRNAALDIAWAKLISAREARFLMGCSCGAGKRTVDEAEYRQVGLMSQHAYSLLDVRQTSEGHRLVLLRNPWGTFVWLGEFSREWPGWTQRLRRELPSGANLSAGTFWMPFERFVLYFDNVDIAQTREHSGGWVATRYLVDIGWDQQNSSIIRLTITEPTELCATLFQHNARTALDQVDIMLLLHKQEGEITPGELICRSARKIAPIVRTDDTFLLLGEYLLCVHSFSKFGDQMMPGTIVVHSSRKIFIEKLPTTFDSLHRSMCSLMLKEGVVQKSCSGTVSRYLTNEFAGLALMVDNHNVDCCMQVKSDCQSSTNVLSTRSSLLTVDSIPPLHRQIVALLTHFEPSQAFMNFPPLQTEAVGHLHGPSPIYK</sequence>
<comment type="similarity">
    <text evidence="1">Belongs to the peptidase C2 family.</text>
</comment>
<dbReference type="PANTHER" id="PTHR10183">
    <property type="entry name" value="CALPAIN"/>
    <property type="match status" value="1"/>
</dbReference>
<evidence type="ECO:0000259" key="13">
    <source>
        <dbReference type="PROSITE" id="PS50199"/>
    </source>
</evidence>
<proteinExistence type="inferred from homology"/>
<feature type="active site" evidence="10 11">
    <location>
        <position position="464"/>
    </location>
</feature>
<keyword evidence="15" id="KW-1185">Reference proteome</keyword>
<keyword evidence="4" id="KW-0479">Metal-binding</keyword>
<evidence type="ECO:0000256" key="5">
    <source>
        <dbReference type="ARBA" id="ARBA00022737"/>
    </source>
</evidence>
<name>A0A914HWY7_GLORO</name>
<feature type="domain" description="Calpain catalytic" evidence="14">
    <location>
        <begin position="235"/>
        <end position="542"/>
    </location>
</feature>
<dbReference type="SMART" id="SM00547">
    <property type="entry name" value="ZnF_RBZ"/>
    <property type="match status" value="2"/>
</dbReference>
<evidence type="ECO:0000256" key="3">
    <source>
        <dbReference type="ARBA" id="ARBA00022670"/>
    </source>
</evidence>
<protein>
    <submittedName>
        <fullName evidence="16">Calpain-D</fullName>
    </submittedName>
</protein>
<dbReference type="PANTHER" id="PTHR10183:SF382">
    <property type="entry name" value="CALPAIN-15"/>
    <property type="match status" value="1"/>
</dbReference>
<dbReference type="AlphaFoldDB" id="A0A914HWY7"/>
<dbReference type="InterPro" id="IPR022684">
    <property type="entry name" value="Calpain_cysteine_protease"/>
</dbReference>
<keyword evidence="3 11" id="KW-0645">Protease</keyword>
<dbReference type="GO" id="GO:0006508">
    <property type="term" value="P:proteolysis"/>
    <property type="evidence" value="ECO:0007669"/>
    <property type="project" value="UniProtKB-KW"/>
</dbReference>
<dbReference type="Gene3D" id="3.90.70.10">
    <property type="entry name" value="Cysteine proteinases"/>
    <property type="match status" value="1"/>
</dbReference>
<dbReference type="PRINTS" id="PR00704">
    <property type="entry name" value="CALPAIN"/>
</dbReference>
<dbReference type="PROSITE" id="PS00139">
    <property type="entry name" value="THIOL_PROTEASE_CYS"/>
    <property type="match status" value="1"/>
</dbReference>
<evidence type="ECO:0000256" key="2">
    <source>
        <dbReference type="ARBA" id="ARBA00022553"/>
    </source>
</evidence>
<dbReference type="GO" id="GO:0008270">
    <property type="term" value="F:zinc ion binding"/>
    <property type="evidence" value="ECO:0007669"/>
    <property type="project" value="UniProtKB-KW"/>
</dbReference>
<feature type="domain" description="RanBP2-type" evidence="13">
    <location>
        <begin position="117"/>
        <end position="146"/>
    </location>
</feature>
<feature type="domain" description="RanBP2-type" evidence="13">
    <location>
        <begin position="4"/>
        <end position="33"/>
    </location>
</feature>
<dbReference type="PROSITE" id="PS01358">
    <property type="entry name" value="ZF_RANBP2_1"/>
    <property type="match status" value="2"/>
</dbReference>
<dbReference type="InterPro" id="IPR038765">
    <property type="entry name" value="Papain-like_cys_pep_sf"/>
</dbReference>
<evidence type="ECO:0000256" key="1">
    <source>
        <dbReference type="ARBA" id="ARBA00007623"/>
    </source>
</evidence>
<evidence type="ECO:0000256" key="9">
    <source>
        <dbReference type="ARBA" id="ARBA00022833"/>
    </source>
</evidence>
<dbReference type="WBParaSite" id="Gr19_v10_g4905.t1">
    <property type="protein sequence ID" value="Gr19_v10_g4905.t1"/>
    <property type="gene ID" value="Gr19_v10_g4905"/>
</dbReference>
<evidence type="ECO:0000256" key="10">
    <source>
        <dbReference type="PIRSR" id="PIRSR622684-1"/>
    </source>
</evidence>
<feature type="active site" evidence="10 11">
    <location>
        <position position="485"/>
    </location>
</feature>
<dbReference type="PROSITE" id="PS50203">
    <property type="entry name" value="CALPAIN_CAT"/>
    <property type="match status" value="1"/>
</dbReference>
<keyword evidence="9" id="KW-0862">Zinc</keyword>
<dbReference type="InterPro" id="IPR001876">
    <property type="entry name" value="Znf_RanBP2"/>
</dbReference>
<keyword evidence="6 12" id="KW-0863">Zinc-finger</keyword>
<dbReference type="CDD" id="cd00044">
    <property type="entry name" value="CysPc"/>
    <property type="match status" value="1"/>
</dbReference>
<dbReference type="GO" id="GO:0005737">
    <property type="term" value="C:cytoplasm"/>
    <property type="evidence" value="ECO:0007669"/>
    <property type="project" value="TreeGrafter"/>
</dbReference>
<evidence type="ECO:0000313" key="15">
    <source>
        <dbReference type="Proteomes" id="UP000887572"/>
    </source>
</evidence>
<dbReference type="InterPro" id="IPR000169">
    <property type="entry name" value="Pept_cys_AS"/>
</dbReference>
<dbReference type="GO" id="GO:0004198">
    <property type="term" value="F:calcium-dependent cysteine-type endopeptidase activity"/>
    <property type="evidence" value="ECO:0007669"/>
    <property type="project" value="InterPro"/>
</dbReference>
<keyword evidence="7 11" id="KW-0378">Hydrolase</keyword>
<evidence type="ECO:0000256" key="7">
    <source>
        <dbReference type="ARBA" id="ARBA00022801"/>
    </source>
</evidence>
<dbReference type="Proteomes" id="UP000887572">
    <property type="component" value="Unplaced"/>
</dbReference>
<feature type="active site" evidence="10 11">
    <location>
        <position position="298"/>
    </location>
</feature>
<dbReference type="SUPFAM" id="SSF54001">
    <property type="entry name" value="Cysteine proteinases"/>
    <property type="match status" value="1"/>
</dbReference>
<evidence type="ECO:0000313" key="16">
    <source>
        <dbReference type="WBParaSite" id="Gr19_v10_g4905.t1"/>
    </source>
</evidence>
<evidence type="ECO:0000256" key="6">
    <source>
        <dbReference type="ARBA" id="ARBA00022771"/>
    </source>
</evidence>
<keyword evidence="8 11" id="KW-0788">Thiol protease</keyword>
<keyword evidence="2" id="KW-0597">Phosphoprotein</keyword>
<evidence type="ECO:0000256" key="8">
    <source>
        <dbReference type="ARBA" id="ARBA00022807"/>
    </source>
</evidence>
<dbReference type="InterPro" id="IPR001300">
    <property type="entry name" value="Peptidase_C2_calpain_cat"/>
</dbReference>